<accession>A0A8H6WXX9</accession>
<dbReference type="EMBL" id="JACAZH010000064">
    <property type="protein sequence ID" value="KAF7330696.1"/>
    <property type="molecule type" value="Genomic_DNA"/>
</dbReference>
<sequence>MDQWTVAVLGAGGIGKTKLGSTFALNSFVGALLPSSCMPPIDVWTGMPPDEEPDPQFFKKQFVVDNHMCFVEVLTPTVGQVSKPPEDDILAKAQGFVLYEREMEAESQATQNHSGKGKKKNCIIL</sequence>
<organism evidence="1 2">
    <name type="scientific">Mycena sanguinolenta</name>
    <dbReference type="NCBI Taxonomy" id="230812"/>
    <lineage>
        <taxon>Eukaryota</taxon>
        <taxon>Fungi</taxon>
        <taxon>Dikarya</taxon>
        <taxon>Basidiomycota</taxon>
        <taxon>Agaricomycotina</taxon>
        <taxon>Agaricomycetes</taxon>
        <taxon>Agaricomycetidae</taxon>
        <taxon>Agaricales</taxon>
        <taxon>Marasmiineae</taxon>
        <taxon>Mycenaceae</taxon>
        <taxon>Mycena</taxon>
    </lineage>
</organism>
<name>A0A8H6WXX9_9AGAR</name>
<gene>
    <name evidence="1" type="ORF">MSAN_02447700</name>
</gene>
<reference evidence="1" key="1">
    <citation type="submission" date="2020-05" db="EMBL/GenBank/DDBJ databases">
        <title>Mycena genomes resolve the evolution of fungal bioluminescence.</title>
        <authorList>
            <person name="Tsai I.J."/>
        </authorList>
    </citation>
    <scope>NUCLEOTIDE SEQUENCE</scope>
    <source>
        <strain evidence="1">160909Yilan</strain>
    </source>
</reference>
<comment type="caution">
    <text evidence="1">The sequence shown here is derived from an EMBL/GenBank/DDBJ whole genome shotgun (WGS) entry which is preliminary data.</text>
</comment>
<keyword evidence="2" id="KW-1185">Reference proteome</keyword>
<proteinExistence type="predicted"/>
<evidence type="ECO:0000313" key="2">
    <source>
        <dbReference type="Proteomes" id="UP000623467"/>
    </source>
</evidence>
<dbReference type="AlphaFoldDB" id="A0A8H6WXX9"/>
<dbReference type="Proteomes" id="UP000623467">
    <property type="component" value="Unassembled WGS sequence"/>
</dbReference>
<dbReference type="OrthoDB" id="5976022at2759"/>
<protein>
    <submittedName>
        <fullName evidence="1">Uncharacterized protein</fullName>
    </submittedName>
</protein>
<evidence type="ECO:0000313" key="1">
    <source>
        <dbReference type="EMBL" id="KAF7330696.1"/>
    </source>
</evidence>